<reference evidence="2" key="1">
    <citation type="submission" date="2015-07" db="EMBL/GenBank/DDBJ databases">
        <title>Transcriptome Assembly of Anthurium amnicola.</title>
        <authorList>
            <person name="Suzuki J."/>
        </authorList>
    </citation>
    <scope>NUCLEOTIDE SEQUENCE</scope>
</reference>
<accession>A0A1D1ZLC6</accession>
<evidence type="ECO:0000256" key="1">
    <source>
        <dbReference type="SAM" id="SignalP"/>
    </source>
</evidence>
<organism evidence="2">
    <name type="scientific">Anthurium amnicola</name>
    <dbReference type="NCBI Taxonomy" id="1678845"/>
    <lineage>
        <taxon>Eukaryota</taxon>
        <taxon>Viridiplantae</taxon>
        <taxon>Streptophyta</taxon>
        <taxon>Embryophyta</taxon>
        <taxon>Tracheophyta</taxon>
        <taxon>Spermatophyta</taxon>
        <taxon>Magnoliopsida</taxon>
        <taxon>Liliopsida</taxon>
        <taxon>Araceae</taxon>
        <taxon>Pothoideae</taxon>
        <taxon>Potheae</taxon>
        <taxon>Anthurium</taxon>
    </lineage>
</organism>
<sequence>MKLSVVLVLFSVLIVAMVQAAPVGPNAHTLGVRFEGYYATKVAQLKKIHKGYVSQINEFNEELPKAAAKDGTAVPKFLTDWNNRYGKLVGKLNDNTKKLDKAVKNLGKFLGS</sequence>
<protein>
    <submittedName>
        <fullName evidence="2">Scavenger receptor class A member 3</fullName>
    </submittedName>
</protein>
<feature type="signal peptide" evidence="1">
    <location>
        <begin position="1"/>
        <end position="20"/>
    </location>
</feature>
<feature type="chain" id="PRO_5008901086" evidence="1">
    <location>
        <begin position="21"/>
        <end position="112"/>
    </location>
</feature>
<name>A0A1D1ZLC6_9ARAE</name>
<keyword evidence="1" id="KW-0732">Signal</keyword>
<dbReference type="EMBL" id="GDJX01000228">
    <property type="protein sequence ID" value="JAT67708.1"/>
    <property type="molecule type" value="Transcribed_RNA"/>
</dbReference>
<proteinExistence type="predicted"/>
<keyword evidence="2" id="KW-0675">Receptor</keyword>
<gene>
    <name evidence="2" type="primary">SCARA3</name>
    <name evidence="2" type="ORF">g.19794</name>
</gene>
<dbReference type="AlphaFoldDB" id="A0A1D1ZLC6"/>
<evidence type="ECO:0000313" key="2">
    <source>
        <dbReference type="EMBL" id="JAT67708.1"/>
    </source>
</evidence>